<reference evidence="1" key="1">
    <citation type="submission" date="2020-05" db="EMBL/GenBank/DDBJ databases">
        <authorList>
            <person name="Chiriac C."/>
            <person name="Salcher M."/>
            <person name="Ghai R."/>
            <person name="Kavagutti S V."/>
        </authorList>
    </citation>
    <scope>NUCLEOTIDE SEQUENCE</scope>
</reference>
<name>A0A6J5YBL0_9ZZZZ</name>
<sequence length="193" mass="21093">MSEQSTTDTSDFVWTVEMSPGLGSELFYVMRRESAEYWLKRGAVLDCGVWDEVADLGDDVLEEVLGLAGYGSLEDYTRHLAITGAVPLPGVEVLAAADYDPDAWPPLPEDEFDPHSIPAVADGDWPPHIAWLVHEDLPAEIREEFADSYETSFNGAYATIEPDKRDAVIAALEAAGFTVSEDPTIGLLAFVGW</sequence>
<accession>A0A6J5YBL0</accession>
<proteinExistence type="predicted"/>
<protein>
    <submittedName>
        <fullName evidence="1">Unannotated protein</fullName>
    </submittedName>
</protein>
<dbReference type="EMBL" id="CAEMXZ010000054">
    <property type="protein sequence ID" value="CAB4323574.1"/>
    <property type="molecule type" value="Genomic_DNA"/>
</dbReference>
<dbReference type="AlphaFoldDB" id="A0A6J5YBL0"/>
<evidence type="ECO:0000313" key="1">
    <source>
        <dbReference type="EMBL" id="CAB4323574.1"/>
    </source>
</evidence>
<gene>
    <name evidence="1" type="ORF">UFOPK1392_01330</name>
</gene>
<organism evidence="1">
    <name type="scientific">freshwater metagenome</name>
    <dbReference type="NCBI Taxonomy" id="449393"/>
    <lineage>
        <taxon>unclassified sequences</taxon>
        <taxon>metagenomes</taxon>
        <taxon>ecological metagenomes</taxon>
    </lineage>
</organism>